<feature type="domain" description="Mannosylglycerate hydrolase MGH1-like glycoside hydrolase" evidence="2">
    <location>
        <begin position="303"/>
        <end position="607"/>
    </location>
</feature>
<dbReference type="InterPro" id="IPR012341">
    <property type="entry name" value="6hp_glycosidase-like_sf"/>
</dbReference>
<reference evidence="4" key="1">
    <citation type="journal article" date="2019" name="Int. J. Syst. Evol. Microbiol.">
        <title>The Global Catalogue of Microorganisms (GCM) 10K type strain sequencing project: providing services to taxonomists for standard genome sequencing and annotation.</title>
        <authorList>
            <consortium name="The Broad Institute Genomics Platform"/>
            <consortium name="The Broad Institute Genome Sequencing Center for Infectious Disease"/>
            <person name="Wu L."/>
            <person name="Ma J."/>
        </authorList>
    </citation>
    <scope>NUCLEOTIDE SEQUENCE [LARGE SCALE GENOMIC DNA]</scope>
    <source>
        <strain evidence="4">JCM 17804</strain>
    </source>
</reference>
<evidence type="ECO:0000313" key="4">
    <source>
        <dbReference type="Proteomes" id="UP001500975"/>
    </source>
</evidence>
<name>A0ABP8HGY5_9BURK</name>
<organism evidence="3 4">
    <name type="scientific">Variovorax defluvii</name>
    <dbReference type="NCBI Taxonomy" id="913761"/>
    <lineage>
        <taxon>Bacteria</taxon>
        <taxon>Pseudomonadati</taxon>
        <taxon>Pseudomonadota</taxon>
        <taxon>Betaproteobacteria</taxon>
        <taxon>Burkholderiales</taxon>
        <taxon>Comamonadaceae</taxon>
        <taxon>Variovorax</taxon>
    </lineage>
</organism>
<dbReference type="Pfam" id="PF22422">
    <property type="entry name" value="MGH1-like_GH"/>
    <property type="match status" value="1"/>
</dbReference>
<dbReference type="InterPro" id="IPR032856">
    <property type="entry name" value="GDE_N_bis"/>
</dbReference>
<evidence type="ECO:0000313" key="3">
    <source>
        <dbReference type="EMBL" id="GAA4339029.1"/>
    </source>
</evidence>
<keyword evidence="4" id="KW-1185">Reference proteome</keyword>
<dbReference type="InterPro" id="IPR054491">
    <property type="entry name" value="MGH1-like_GH"/>
</dbReference>
<protein>
    <submittedName>
        <fullName evidence="3">Amylo-alpha-1,6-glucosidase</fullName>
    </submittedName>
</protein>
<accession>A0ABP8HGY5</accession>
<evidence type="ECO:0000259" key="2">
    <source>
        <dbReference type="Pfam" id="PF22422"/>
    </source>
</evidence>
<dbReference type="InterPro" id="IPR008928">
    <property type="entry name" value="6-hairpin_glycosidase_sf"/>
</dbReference>
<sequence>MSQGQGMTQEPALQGLDTEELIERSPQRLFVLKEGDTFLVADIYGDVTGAADGLFVNDTRLLSTFCLRYGGRRPSLLSGGVSQDNVFFAAHMTNQPLPPLGDAATPEGVIHVERERLLWCGRIFERISLFNYGRAPVKAPLTIRFGADFRDMFEVRGQQRSQRGIAQPAVVEERAVRLGYEGLDHVLRTVSIAFSEEPVRLDESLAEFSVEVLQRTPWVLYIEVGPSLAMAPSRARHRQAAAAARRSMRMRQRRGARTYSSARHFQHWMDKSRADLALLTTELPTGPYPYAGIPWFSTPFGRDAIVTALQTLWLDPSLARGVLSFLAHNQAQQTSSFRDSEPGKIMHESRKGEMAAVDELPFAKYYGGVDTTPLFVMLAGAYAVRMGGASEIDAYWPALNNAARWIERSSGGNPQGLLTYARGEASGLANQGWKDSDDSVFHEDGSSPEGPIALIEVQGYAWRAYLTMAELAGLRGEVDAAAHWKSRAGALRRAVEQHFWLDGLAYYALALDGTGRPCRVRSSNVGHLLYCGLPSPKRAQAVIRQLLGRAFDSGWGIRTLPSEAARYNPMSYHNGSVWPHDVVLCASGMARYGERDGIVHLMTGLFEAATFFGMRLPELFCGFSRETGEPPIAYPVACLPQAWAAGSVFMLLQAMLGLHIDTARMTVHVRQPRLPNELDRLQVRHLKVGDQVVDLSFQRAEQRVVAFIENQRGSRKVHLSVHY</sequence>
<dbReference type="Pfam" id="PF14742">
    <property type="entry name" value="GDE_N_bis"/>
    <property type="match status" value="1"/>
</dbReference>
<dbReference type="Proteomes" id="UP001500975">
    <property type="component" value="Unassembled WGS sequence"/>
</dbReference>
<comment type="caution">
    <text evidence="3">The sequence shown here is derived from an EMBL/GenBank/DDBJ whole genome shotgun (WGS) entry which is preliminary data.</text>
</comment>
<dbReference type="Gene3D" id="1.50.10.10">
    <property type="match status" value="1"/>
</dbReference>
<gene>
    <name evidence="3" type="ORF">GCM10023165_18040</name>
</gene>
<feature type="domain" description="Putative glycogen debranching enzyme N-terminal" evidence="1">
    <location>
        <begin position="32"/>
        <end position="222"/>
    </location>
</feature>
<dbReference type="EMBL" id="BAABGJ010000015">
    <property type="protein sequence ID" value="GAA4339029.1"/>
    <property type="molecule type" value="Genomic_DNA"/>
</dbReference>
<proteinExistence type="predicted"/>
<evidence type="ECO:0000259" key="1">
    <source>
        <dbReference type="Pfam" id="PF14742"/>
    </source>
</evidence>
<dbReference type="SUPFAM" id="SSF48208">
    <property type="entry name" value="Six-hairpin glycosidases"/>
    <property type="match status" value="1"/>
</dbReference>